<protein>
    <submittedName>
        <fullName evidence="2">Uncharacterized protein</fullName>
    </submittedName>
</protein>
<comment type="caution">
    <text evidence="2">The sequence shown here is derived from an EMBL/GenBank/DDBJ whole genome shotgun (WGS) entry which is preliminary data.</text>
</comment>
<feature type="compositionally biased region" description="Polar residues" evidence="1">
    <location>
        <begin position="26"/>
        <end position="42"/>
    </location>
</feature>
<feature type="region of interest" description="Disordered" evidence="1">
    <location>
        <begin position="26"/>
        <end position="61"/>
    </location>
</feature>
<dbReference type="AlphaFoldDB" id="A0A1R3GGZ8"/>
<evidence type="ECO:0000313" key="3">
    <source>
        <dbReference type="Proteomes" id="UP000188268"/>
    </source>
</evidence>
<name>A0A1R3GGZ8_COCAP</name>
<dbReference type="EMBL" id="AWWV01014382">
    <property type="protein sequence ID" value="OMO57329.1"/>
    <property type="molecule type" value="Genomic_DNA"/>
</dbReference>
<dbReference type="Gramene" id="OMO57329">
    <property type="protein sequence ID" value="OMO57329"/>
    <property type="gene ID" value="CCACVL1_25828"/>
</dbReference>
<dbReference type="Proteomes" id="UP000188268">
    <property type="component" value="Unassembled WGS sequence"/>
</dbReference>
<keyword evidence="3" id="KW-1185">Reference proteome</keyword>
<proteinExistence type="predicted"/>
<accession>A0A1R3GGZ8</accession>
<evidence type="ECO:0000313" key="2">
    <source>
        <dbReference type="EMBL" id="OMO57329.1"/>
    </source>
</evidence>
<gene>
    <name evidence="2" type="ORF">CCACVL1_25828</name>
</gene>
<evidence type="ECO:0000256" key="1">
    <source>
        <dbReference type="SAM" id="MobiDB-lite"/>
    </source>
</evidence>
<reference evidence="2 3" key="1">
    <citation type="submission" date="2013-09" db="EMBL/GenBank/DDBJ databases">
        <title>Corchorus capsularis genome sequencing.</title>
        <authorList>
            <person name="Alam M."/>
            <person name="Haque M.S."/>
            <person name="Islam M.S."/>
            <person name="Emdad E.M."/>
            <person name="Islam M.M."/>
            <person name="Ahmed B."/>
            <person name="Halim A."/>
            <person name="Hossen Q.M.M."/>
            <person name="Hossain M.Z."/>
            <person name="Ahmed R."/>
            <person name="Khan M.M."/>
            <person name="Islam R."/>
            <person name="Rashid M.M."/>
            <person name="Khan S.A."/>
            <person name="Rahman M.S."/>
            <person name="Alam M."/>
        </authorList>
    </citation>
    <scope>NUCLEOTIDE SEQUENCE [LARGE SCALE GENOMIC DNA]</scope>
    <source>
        <strain evidence="3">cv. CVL-1</strain>
        <tissue evidence="2">Whole seedling</tissue>
    </source>
</reference>
<organism evidence="2 3">
    <name type="scientific">Corchorus capsularis</name>
    <name type="common">Jute</name>
    <dbReference type="NCBI Taxonomy" id="210143"/>
    <lineage>
        <taxon>Eukaryota</taxon>
        <taxon>Viridiplantae</taxon>
        <taxon>Streptophyta</taxon>
        <taxon>Embryophyta</taxon>
        <taxon>Tracheophyta</taxon>
        <taxon>Spermatophyta</taxon>
        <taxon>Magnoliopsida</taxon>
        <taxon>eudicotyledons</taxon>
        <taxon>Gunneridae</taxon>
        <taxon>Pentapetalae</taxon>
        <taxon>rosids</taxon>
        <taxon>malvids</taxon>
        <taxon>Malvales</taxon>
        <taxon>Malvaceae</taxon>
        <taxon>Grewioideae</taxon>
        <taxon>Apeibeae</taxon>
        <taxon>Corchorus</taxon>
    </lineage>
</organism>
<sequence length="254" mass="28085">MKKIQFGTALYGRRVARALQFEEASSEINSRMNGNPVRQQPNLKEGQGQRQQRGNGGNVAAGLTVDSTKRGILSKMRAALKDNFLVEGECDSRVLAVVNDVESSNNSQFPDDYIPLIDNMESGSFIGAEIIGAQSILGVGLSSIGPISGAIRSKSMGLQAELQRRANAKSGPTVVARQQRANNVHREMNLMIQMPPMSFVQKHQKVEIFENGRRQPAQLSRLQLICSAMRPWEVLVRRGQQFSQLPNTIRLEAR</sequence>